<dbReference type="PROSITE" id="PS50110">
    <property type="entry name" value="RESPONSE_REGULATORY"/>
    <property type="match status" value="1"/>
</dbReference>
<evidence type="ECO:0000256" key="16">
    <source>
        <dbReference type="SAM" id="Phobius"/>
    </source>
</evidence>
<comment type="subunit">
    <text evidence="13">At low DSF concentrations, interacts with RpfF.</text>
</comment>
<comment type="catalytic activity">
    <reaction evidence="1">
        <text>ATP + protein L-histidine = ADP + protein N-phospho-L-histidine.</text>
        <dbReference type="EC" id="2.7.13.3"/>
    </reaction>
</comment>
<dbReference type="FunFam" id="3.30.565.10:FF:000010">
    <property type="entry name" value="Sensor histidine kinase RcsC"/>
    <property type="match status" value="1"/>
</dbReference>
<evidence type="ECO:0000256" key="9">
    <source>
        <dbReference type="ARBA" id="ARBA00022840"/>
    </source>
</evidence>
<evidence type="ECO:0000256" key="1">
    <source>
        <dbReference type="ARBA" id="ARBA00000085"/>
    </source>
</evidence>
<organism evidence="20 21">
    <name type="scientific">Halobacteriovorax marinus</name>
    <dbReference type="NCBI Taxonomy" id="97084"/>
    <lineage>
        <taxon>Bacteria</taxon>
        <taxon>Pseudomonadati</taxon>
        <taxon>Bdellovibrionota</taxon>
        <taxon>Bacteriovoracia</taxon>
        <taxon>Bacteriovoracales</taxon>
        <taxon>Halobacteriovoraceae</taxon>
        <taxon>Halobacteriovorax</taxon>
    </lineage>
</organism>
<gene>
    <name evidence="20" type="ORF">A9Q84_17105</name>
</gene>
<dbReference type="Pfam" id="PF00512">
    <property type="entry name" value="HisKA"/>
    <property type="match status" value="1"/>
</dbReference>
<dbReference type="SMART" id="SM01079">
    <property type="entry name" value="CHASE"/>
    <property type="match status" value="1"/>
</dbReference>
<reference evidence="21" key="1">
    <citation type="journal article" date="2017" name="Proc. Natl. Acad. Sci. U.S.A.">
        <title>Simulation of Deepwater Horizon oil plume reveals substrate specialization within a complex community of hydrocarbon-degraders.</title>
        <authorList>
            <person name="Hu P."/>
            <person name="Dubinsky E.A."/>
            <person name="Probst A.J."/>
            <person name="Wang J."/>
            <person name="Sieber C.M.K."/>
            <person name="Tom L.M."/>
            <person name="Gardinali P."/>
            <person name="Banfield J.F."/>
            <person name="Atlas R.M."/>
            <person name="Andersen G.L."/>
        </authorList>
    </citation>
    <scope>NUCLEOTIDE SEQUENCE [LARGE SCALE GENOMIC DNA]</scope>
</reference>
<dbReference type="SUPFAM" id="SSF55874">
    <property type="entry name" value="ATPase domain of HSP90 chaperone/DNA topoisomerase II/histidine kinase"/>
    <property type="match status" value="1"/>
</dbReference>
<dbReference type="PRINTS" id="PR00344">
    <property type="entry name" value="BCTRLSENSOR"/>
</dbReference>
<name>A0A1Y5F7I1_9BACT</name>
<evidence type="ECO:0000256" key="15">
    <source>
        <dbReference type="PROSITE-ProRule" id="PRU00169"/>
    </source>
</evidence>
<dbReference type="GO" id="GO:0016020">
    <property type="term" value="C:membrane"/>
    <property type="evidence" value="ECO:0007669"/>
    <property type="project" value="UniProtKB-SubCell"/>
</dbReference>
<keyword evidence="11" id="KW-0902">Two-component regulatory system</keyword>
<evidence type="ECO:0000256" key="8">
    <source>
        <dbReference type="ARBA" id="ARBA00022777"/>
    </source>
</evidence>
<keyword evidence="6 16" id="KW-0812">Transmembrane</keyword>
<keyword evidence="12 16" id="KW-0472">Membrane</keyword>
<dbReference type="SMART" id="SM00388">
    <property type="entry name" value="HisKA"/>
    <property type="match status" value="1"/>
</dbReference>
<feature type="domain" description="Histidine kinase" evidence="17">
    <location>
        <begin position="355"/>
        <end position="573"/>
    </location>
</feature>
<dbReference type="InterPro" id="IPR004358">
    <property type="entry name" value="Sig_transdc_His_kin-like_C"/>
</dbReference>
<evidence type="ECO:0000256" key="6">
    <source>
        <dbReference type="ARBA" id="ARBA00022692"/>
    </source>
</evidence>
<dbReference type="InterPro" id="IPR011006">
    <property type="entry name" value="CheY-like_superfamily"/>
</dbReference>
<dbReference type="SMART" id="SM00448">
    <property type="entry name" value="REC"/>
    <property type="match status" value="1"/>
</dbReference>
<dbReference type="CDD" id="cd16922">
    <property type="entry name" value="HATPase_EvgS-ArcB-TorS-like"/>
    <property type="match status" value="1"/>
</dbReference>
<evidence type="ECO:0000256" key="2">
    <source>
        <dbReference type="ARBA" id="ARBA00004370"/>
    </source>
</evidence>
<dbReference type="AlphaFoldDB" id="A0A1Y5F7I1"/>
<evidence type="ECO:0000256" key="7">
    <source>
        <dbReference type="ARBA" id="ARBA00022741"/>
    </source>
</evidence>
<evidence type="ECO:0000256" key="13">
    <source>
        <dbReference type="ARBA" id="ARBA00064003"/>
    </source>
</evidence>
<dbReference type="EC" id="2.7.13.3" evidence="3"/>
<dbReference type="InterPro" id="IPR003594">
    <property type="entry name" value="HATPase_dom"/>
</dbReference>
<dbReference type="PROSITE" id="PS50839">
    <property type="entry name" value="CHASE"/>
    <property type="match status" value="1"/>
</dbReference>
<comment type="caution">
    <text evidence="20">The sequence shown here is derived from an EMBL/GenBank/DDBJ whole genome shotgun (WGS) entry which is preliminary data.</text>
</comment>
<dbReference type="Gene3D" id="3.30.565.10">
    <property type="entry name" value="Histidine kinase-like ATPase, C-terminal domain"/>
    <property type="match status" value="1"/>
</dbReference>
<dbReference type="InterPro" id="IPR003661">
    <property type="entry name" value="HisK_dim/P_dom"/>
</dbReference>
<dbReference type="CDD" id="cd17546">
    <property type="entry name" value="REC_hyHK_CKI1_RcsC-like"/>
    <property type="match status" value="1"/>
</dbReference>
<feature type="modified residue" description="4-aspartylphosphate" evidence="15">
    <location>
        <position position="647"/>
    </location>
</feature>
<feature type="domain" description="CHASE" evidence="19">
    <location>
        <begin position="67"/>
        <end position="280"/>
    </location>
</feature>
<dbReference type="InterPro" id="IPR036097">
    <property type="entry name" value="HisK_dim/P_sf"/>
</dbReference>
<dbReference type="CDD" id="cd00082">
    <property type="entry name" value="HisKA"/>
    <property type="match status" value="1"/>
</dbReference>
<feature type="transmembrane region" description="Helical" evidence="16">
    <location>
        <begin position="298"/>
        <end position="318"/>
    </location>
</feature>
<evidence type="ECO:0000256" key="4">
    <source>
        <dbReference type="ARBA" id="ARBA00022553"/>
    </source>
</evidence>
<dbReference type="Pfam" id="PF02518">
    <property type="entry name" value="HATPase_c"/>
    <property type="match status" value="1"/>
</dbReference>
<dbReference type="GO" id="GO:0005524">
    <property type="term" value="F:ATP binding"/>
    <property type="evidence" value="ECO:0007669"/>
    <property type="project" value="UniProtKB-KW"/>
</dbReference>
<evidence type="ECO:0000256" key="14">
    <source>
        <dbReference type="ARBA" id="ARBA00068150"/>
    </source>
</evidence>
<dbReference type="Gene3D" id="3.40.50.2300">
    <property type="match status" value="1"/>
</dbReference>
<evidence type="ECO:0000256" key="3">
    <source>
        <dbReference type="ARBA" id="ARBA00012438"/>
    </source>
</evidence>
<dbReference type="InterPro" id="IPR036890">
    <property type="entry name" value="HATPase_C_sf"/>
</dbReference>
<keyword evidence="9" id="KW-0067">ATP-binding</keyword>
<dbReference type="Pfam" id="PF03924">
    <property type="entry name" value="CHASE"/>
    <property type="match status" value="1"/>
</dbReference>
<comment type="subcellular location">
    <subcellularLocation>
        <location evidence="2">Membrane</location>
    </subcellularLocation>
</comment>
<dbReference type="EMBL" id="MAAO01000010">
    <property type="protein sequence ID" value="OUR94827.1"/>
    <property type="molecule type" value="Genomic_DNA"/>
</dbReference>
<dbReference type="Gene3D" id="3.30.450.350">
    <property type="entry name" value="CHASE domain"/>
    <property type="match status" value="1"/>
</dbReference>
<evidence type="ECO:0000256" key="11">
    <source>
        <dbReference type="ARBA" id="ARBA00023012"/>
    </source>
</evidence>
<protein>
    <recommendedName>
        <fullName evidence="14">Sensory/regulatory protein RpfC</fullName>
        <ecNumber evidence="3">2.7.13.3</ecNumber>
    </recommendedName>
</protein>
<dbReference type="InterPro" id="IPR042240">
    <property type="entry name" value="CHASE_sf"/>
</dbReference>
<dbReference type="Pfam" id="PF00072">
    <property type="entry name" value="Response_reg"/>
    <property type="match status" value="1"/>
</dbReference>
<keyword evidence="8" id="KW-0418">Kinase</keyword>
<dbReference type="Proteomes" id="UP000196531">
    <property type="component" value="Unassembled WGS sequence"/>
</dbReference>
<evidence type="ECO:0000259" key="17">
    <source>
        <dbReference type="PROSITE" id="PS50109"/>
    </source>
</evidence>
<dbReference type="PANTHER" id="PTHR45339:SF1">
    <property type="entry name" value="HYBRID SIGNAL TRANSDUCTION HISTIDINE KINASE J"/>
    <property type="match status" value="1"/>
</dbReference>
<evidence type="ECO:0000256" key="12">
    <source>
        <dbReference type="ARBA" id="ARBA00023136"/>
    </source>
</evidence>
<feature type="domain" description="Response regulatory" evidence="18">
    <location>
        <begin position="598"/>
        <end position="714"/>
    </location>
</feature>
<evidence type="ECO:0000256" key="5">
    <source>
        <dbReference type="ARBA" id="ARBA00022679"/>
    </source>
</evidence>
<dbReference type="SUPFAM" id="SSF52172">
    <property type="entry name" value="CheY-like"/>
    <property type="match status" value="1"/>
</dbReference>
<dbReference type="GO" id="GO:0000155">
    <property type="term" value="F:phosphorelay sensor kinase activity"/>
    <property type="evidence" value="ECO:0007669"/>
    <property type="project" value="InterPro"/>
</dbReference>
<dbReference type="FunFam" id="1.10.287.130:FF:000002">
    <property type="entry name" value="Two-component osmosensing histidine kinase"/>
    <property type="match status" value="1"/>
</dbReference>
<dbReference type="PANTHER" id="PTHR45339">
    <property type="entry name" value="HYBRID SIGNAL TRANSDUCTION HISTIDINE KINASE J"/>
    <property type="match status" value="1"/>
</dbReference>
<proteinExistence type="predicted"/>
<evidence type="ECO:0000256" key="10">
    <source>
        <dbReference type="ARBA" id="ARBA00022989"/>
    </source>
</evidence>
<dbReference type="PROSITE" id="PS50109">
    <property type="entry name" value="HIS_KIN"/>
    <property type="match status" value="1"/>
</dbReference>
<evidence type="ECO:0000313" key="21">
    <source>
        <dbReference type="Proteomes" id="UP000196531"/>
    </source>
</evidence>
<dbReference type="SUPFAM" id="SSF47384">
    <property type="entry name" value="Homodimeric domain of signal transducing histidine kinase"/>
    <property type="match status" value="1"/>
</dbReference>
<keyword evidence="5" id="KW-0808">Transferase</keyword>
<dbReference type="InterPro" id="IPR006189">
    <property type="entry name" value="CHASE_dom"/>
</dbReference>
<dbReference type="InterPro" id="IPR005467">
    <property type="entry name" value="His_kinase_dom"/>
</dbReference>
<evidence type="ECO:0000313" key="20">
    <source>
        <dbReference type="EMBL" id="OUR94827.1"/>
    </source>
</evidence>
<dbReference type="Gene3D" id="1.10.287.130">
    <property type="match status" value="1"/>
</dbReference>
<evidence type="ECO:0000259" key="18">
    <source>
        <dbReference type="PROSITE" id="PS50110"/>
    </source>
</evidence>
<dbReference type="SMART" id="SM00387">
    <property type="entry name" value="HATPase_c"/>
    <property type="match status" value="1"/>
</dbReference>
<keyword evidence="10 16" id="KW-1133">Transmembrane helix</keyword>
<keyword evidence="4 15" id="KW-0597">Phosphoprotein</keyword>
<keyword evidence="7" id="KW-0547">Nucleotide-binding</keyword>
<sequence length="716" mass="80469">MNKKLPLYLIFTCLILTTLVFLGASRHQKGLIENEVESRATFLEHLLLSTLKANEEILLSMEGLFASSELVTREEFNTFLTLTLERHPYIQALEWIPKVSLKQKRSFEKEMSSLGHGKFFFYEKSIEGEIVPVEDRPFYFPVYYVEPFFENIKAFGFDLASNEKRRLTIEKAIATKTFQATPKINLVQDRTSQAGMLLIHPYFDKAGINTGVTLGVYKVTDMLNMLLRESIISKHVSLMIYDGDSTSAVDLIYQANLAEGNGNTALIRSVDVSSRTWTLVWSPTHTLITDLAALSPTLWAAIALIICALISTLINLTFNQRLKITKEVDLRTKIAEEAATSANTSNKAKSDFLASMSHEIRTPMNGIIGMIDILKETSLTKDQQVYINSIDHSGIALMEIIHDILDFSKIEANKIELEDHVINLHEFVNNLSLPFVSIILEKGLSFNINSEDNLPDCISCDRTRLRQIISNLISNSVKFTEHGGIELFVRNGPSQNTLEFEIIDTGIGIREENLEKLFIPFSQADNSITRRFGGSGLGLTISKTLCELMGGDLSVKSTYEEGSSFKFFIHYRQVSIEKVNEINMSDKALPVPDKINLKVLVAEDNSINQKVISLMLKSLGVEYTLVDNGLQALEQTKLNSFDLILMDIQMPVMDGITATEKIISSLKEKSPPIIAITANVFKEDRKRCLDAGMSYVLSKPVRKKELLDVLASFRHH</sequence>
<accession>A0A1Y5F7I1</accession>
<evidence type="ECO:0000259" key="19">
    <source>
        <dbReference type="PROSITE" id="PS50839"/>
    </source>
</evidence>
<dbReference type="InterPro" id="IPR001789">
    <property type="entry name" value="Sig_transdc_resp-reg_receiver"/>
</dbReference>